<keyword evidence="4 6" id="KW-1133">Transmembrane helix</keyword>
<feature type="transmembrane region" description="Helical" evidence="6">
    <location>
        <begin position="6"/>
        <end position="24"/>
    </location>
</feature>
<dbReference type="Gene3D" id="1.10.10.1740">
    <property type="entry name" value="Transmembrane protein 14-like"/>
    <property type="match status" value="1"/>
</dbReference>
<keyword evidence="5 6" id="KW-0472">Membrane</keyword>
<protein>
    <recommendedName>
        <fullName evidence="9">Transmembrane protein 14C</fullName>
    </recommendedName>
</protein>
<dbReference type="STRING" id="2018661.A0A2A2M038"/>
<comment type="caution">
    <text evidence="7">The sequence shown here is derived from an EMBL/GenBank/DDBJ whole genome shotgun (WGS) entry which is preliminary data.</text>
</comment>
<evidence type="ECO:0000313" key="8">
    <source>
        <dbReference type="Proteomes" id="UP000218231"/>
    </source>
</evidence>
<dbReference type="OrthoDB" id="5620at2759"/>
<name>A0A2A2M038_9BILA</name>
<gene>
    <name evidence="7" type="ORF">WR25_21864</name>
</gene>
<dbReference type="Pfam" id="PF03647">
    <property type="entry name" value="Tmemb_14"/>
    <property type="match status" value="1"/>
</dbReference>
<dbReference type="GO" id="GO:0031966">
    <property type="term" value="C:mitochondrial membrane"/>
    <property type="evidence" value="ECO:0007669"/>
    <property type="project" value="TreeGrafter"/>
</dbReference>
<keyword evidence="3 6" id="KW-0812">Transmembrane</keyword>
<dbReference type="InterPro" id="IPR044890">
    <property type="entry name" value="TMEM14_sf"/>
</dbReference>
<dbReference type="Proteomes" id="UP000218231">
    <property type="component" value="Unassembled WGS sequence"/>
</dbReference>
<accession>A0A2A2M038</accession>
<evidence type="ECO:0000256" key="4">
    <source>
        <dbReference type="ARBA" id="ARBA00022989"/>
    </source>
</evidence>
<dbReference type="EMBL" id="LIAE01006285">
    <property type="protein sequence ID" value="PAV91891.1"/>
    <property type="molecule type" value="Genomic_DNA"/>
</dbReference>
<sequence>MPDVNTVNLAYAGLLAAGGIIGYIKAKSVPSLAAGLGSGMIVAFFTLHMLPFKSLVVSLVSGGLGYTMWKRYQRSGKFMPPGLIAGASAITLLVQILHICATKSFH</sequence>
<feature type="transmembrane region" description="Helical" evidence="6">
    <location>
        <begin position="31"/>
        <end position="50"/>
    </location>
</feature>
<organism evidence="7 8">
    <name type="scientific">Diploscapter pachys</name>
    <dbReference type="NCBI Taxonomy" id="2018661"/>
    <lineage>
        <taxon>Eukaryota</taxon>
        <taxon>Metazoa</taxon>
        <taxon>Ecdysozoa</taxon>
        <taxon>Nematoda</taxon>
        <taxon>Chromadorea</taxon>
        <taxon>Rhabditida</taxon>
        <taxon>Rhabditina</taxon>
        <taxon>Rhabditomorpha</taxon>
        <taxon>Rhabditoidea</taxon>
        <taxon>Rhabditidae</taxon>
        <taxon>Diploscapter</taxon>
    </lineage>
</organism>
<dbReference type="InterPro" id="IPR005349">
    <property type="entry name" value="TMEM14"/>
</dbReference>
<comment type="similarity">
    <text evidence="2">Belongs to the TMEM14 family.</text>
</comment>
<evidence type="ECO:0008006" key="9">
    <source>
        <dbReference type="Google" id="ProtNLM"/>
    </source>
</evidence>
<keyword evidence="8" id="KW-1185">Reference proteome</keyword>
<evidence type="ECO:0000256" key="1">
    <source>
        <dbReference type="ARBA" id="ARBA00004370"/>
    </source>
</evidence>
<dbReference type="AlphaFoldDB" id="A0A2A2M038"/>
<evidence type="ECO:0000313" key="7">
    <source>
        <dbReference type="EMBL" id="PAV91891.1"/>
    </source>
</evidence>
<comment type="subcellular location">
    <subcellularLocation>
        <location evidence="1">Membrane</location>
    </subcellularLocation>
</comment>
<feature type="transmembrane region" description="Helical" evidence="6">
    <location>
        <begin position="78"/>
        <end position="101"/>
    </location>
</feature>
<evidence type="ECO:0000256" key="3">
    <source>
        <dbReference type="ARBA" id="ARBA00022692"/>
    </source>
</evidence>
<dbReference type="PANTHER" id="PTHR12668">
    <property type="entry name" value="TRANSMEMBRANE PROTEIN 14, 15"/>
    <property type="match status" value="1"/>
</dbReference>
<reference evidence="7 8" key="1">
    <citation type="journal article" date="2017" name="Curr. Biol.">
        <title>Genome architecture and evolution of a unichromosomal asexual nematode.</title>
        <authorList>
            <person name="Fradin H."/>
            <person name="Zegar C."/>
            <person name="Gutwein M."/>
            <person name="Lucas J."/>
            <person name="Kovtun M."/>
            <person name="Corcoran D."/>
            <person name="Baugh L.R."/>
            <person name="Kiontke K."/>
            <person name="Gunsalus K."/>
            <person name="Fitch D.H."/>
            <person name="Piano F."/>
        </authorList>
    </citation>
    <scope>NUCLEOTIDE SEQUENCE [LARGE SCALE GENOMIC DNA]</scope>
    <source>
        <strain evidence="7">PF1309</strain>
    </source>
</reference>
<evidence type="ECO:0000256" key="2">
    <source>
        <dbReference type="ARBA" id="ARBA00007590"/>
    </source>
</evidence>
<evidence type="ECO:0000256" key="6">
    <source>
        <dbReference type="SAM" id="Phobius"/>
    </source>
</evidence>
<dbReference type="PANTHER" id="PTHR12668:SF43">
    <property type="entry name" value="TRANSMEMBRANE PROTEIN 14 HOMOLOG"/>
    <property type="match status" value="1"/>
</dbReference>
<dbReference type="GO" id="GO:0070453">
    <property type="term" value="P:regulation of heme biosynthetic process"/>
    <property type="evidence" value="ECO:0007669"/>
    <property type="project" value="TreeGrafter"/>
</dbReference>
<proteinExistence type="inferred from homology"/>
<evidence type="ECO:0000256" key="5">
    <source>
        <dbReference type="ARBA" id="ARBA00023136"/>
    </source>
</evidence>